<dbReference type="AlphaFoldDB" id="A0A151Z739"/>
<evidence type="ECO:0000256" key="7">
    <source>
        <dbReference type="ARBA" id="ARBA00023133"/>
    </source>
</evidence>
<feature type="transmembrane region" description="Helical" evidence="10">
    <location>
        <begin position="347"/>
        <end position="368"/>
    </location>
</feature>
<keyword evidence="6 10" id="KW-1133">Transmembrane helix</keyword>
<dbReference type="Gene3D" id="1.10.357.140">
    <property type="entry name" value="UbiA prenyltransferase"/>
    <property type="match status" value="1"/>
</dbReference>
<dbReference type="PROSITE" id="PS00943">
    <property type="entry name" value="UBIA"/>
    <property type="match status" value="1"/>
</dbReference>
<proteinExistence type="inferred from homology"/>
<dbReference type="CDD" id="cd13957">
    <property type="entry name" value="PT_UbiA_Cox10"/>
    <property type="match status" value="1"/>
</dbReference>
<feature type="transmembrane region" description="Helical" evidence="10">
    <location>
        <begin position="281"/>
        <end position="301"/>
    </location>
</feature>
<dbReference type="InterPro" id="IPR030470">
    <property type="entry name" value="UbiA_prenylTrfase_CS"/>
</dbReference>
<dbReference type="InterPro" id="IPR000537">
    <property type="entry name" value="UbiA_prenyltransferase"/>
</dbReference>
<dbReference type="InterPro" id="IPR044878">
    <property type="entry name" value="UbiA_sf"/>
</dbReference>
<dbReference type="STRING" id="361077.A0A151Z739"/>
<comment type="similarity">
    <text evidence="2">Belongs to the UbiA prenyltransferase family.</text>
</comment>
<keyword evidence="8 10" id="KW-0472">Membrane</keyword>
<dbReference type="OrthoDB" id="5211at2759"/>
<reference evidence="11 12" key="1">
    <citation type="submission" date="2015-12" db="EMBL/GenBank/DDBJ databases">
        <title>Dictyostelia acquired genes for synthesis and detection of signals that induce cell-type specialization by lateral gene transfer from prokaryotes.</title>
        <authorList>
            <person name="Gloeckner G."/>
            <person name="Schaap P."/>
        </authorList>
    </citation>
    <scope>NUCLEOTIDE SEQUENCE [LARGE SCALE GENOMIC DNA]</scope>
    <source>
        <strain evidence="11 12">TK</strain>
    </source>
</reference>
<evidence type="ECO:0000256" key="2">
    <source>
        <dbReference type="ARBA" id="ARBA00005985"/>
    </source>
</evidence>
<keyword evidence="4 11" id="KW-0808">Transferase</keyword>
<keyword evidence="5 10" id="KW-0812">Transmembrane</keyword>
<evidence type="ECO:0000256" key="4">
    <source>
        <dbReference type="ARBA" id="ARBA00022679"/>
    </source>
</evidence>
<feature type="transmembrane region" description="Helical" evidence="10">
    <location>
        <begin position="254"/>
        <end position="275"/>
    </location>
</feature>
<dbReference type="Proteomes" id="UP000076078">
    <property type="component" value="Unassembled WGS sequence"/>
</dbReference>
<evidence type="ECO:0000313" key="12">
    <source>
        <dbReference type="Proteomes" id="UP000076078"/>
    </source>
</evidence>
<dbReference type="PANTHER" id="PTHR43448">
    <property type="entry name" value="PROTOHEME IX FARNESYLTRANSFERASE, MITOCHONDRIAL"/>
    <property type="match status" value="1"/>
</dbReference>
<evidence type="ECO:0000256" key="8">
    <source>
        <dbReference type="ARBA" id="ARBA00023136"/>
    </source>
</evidence>
<dbReference type="GO" id="GO:0005739">
    <property type="term" value="C:mitochondrion"/>
    <property type="evidence" value="ECO:0007669"/>
    <property type="project" value="TreeGrafter"/>
</dbReference>
<dbReference type="PANTHER" id="PTHR43448:SF2">
    <property type="entry name" value="PROTOHEME IX FARNESYLTRANSFERASE, MITOCHONDRIAL"/>
    <property type="match status" value="1"/>
</dbReference>
<keyword evidence="12" id="KW-1185">Reference proteome</keyword>
<evidence type="ECO:0000256" key="1">
    <source>
        <dbReference type="ARBA" id="ARBA00004141"/>
    </source>
</evidence>
<feature type="transmembrane region" description="Helical" evidence="10">
    <location>
        <begin position="156"/>
        <end position="179"/>
    </location>
</feature>
<protein>
    <recommendedName>
        <fullName evidence="3">Protoheme IX farnesyltransferase, mitochondrial</fullName>
    </recommendedName>
    <alternativeName>
        <fullName evidence="9">Heme O synthase</fullName>
    </alternativeName>
</protein>
<comment type="caution">
    <text evidence="11">The sequence shown here is derived from an EMBL/GenBank/DDBJ whole genome shotgun (WGS) entry which is preliminary data.</text>
</comment>
<organism evidence="11 12">
    <name type="scientific">Tieghemostelium lacteum</name>
    <name type="common">Slime mold</name>
    <name type="synonym">Dictyostelium lacteum</name>
    <dbReference type="NCBI Taxonomy" id="361077"/>
    <lineage>
        <taxon>Eukaryota</taxon>
        <taxon>Amoebozoa</taxon>
        <taxon>Evosea</taxon>
        <taxon>Eumycetozoa</taxon>
        <taxon>Dictyostelia</taxon>
        <taxon>Dictyosteliales</taxon>
        <taxon>Raperosteliaceae</taxon>
        <taxon>Tieghemostelium</taxon>
    </lineage>
</organism>
<evidence type="ECO:0000313" key="11">
    <source>
        <dbReference type="EMBL" id="KYQ89780.1"/>
    </source>
</evidence>
<sequence length="411" mass="46297">MNYTLLHRFANISNLFRKQNSNLFSTKSNTQQTFNSVLKLNQCNNHVKLLSSSSPSITASTPISLKNHYNNLYNQNLKSQNQRYYSIQQSTNISSAIEPIVNHNNTSSNNKNNPKPIEDKPKSWYKKYTTLIKLPITVYVTFTAVAGYVATCPDNIWSWTTLSMVTVGTFFCSASANIFNQEMEVQYDKQMARTKSRPLVTGEIDKDKALFGAIACLSAGGGTLLFCQPVAGALGIINIFFYITYTEMKRTTAWNTWVGAIVGAIPPMIGTVAAAHAIEPIGVFLFTYLFLWQIPHFLALSENLKTQYQNAGYKMLVVTKPTWVQPVANMHIFAGAVLPWLSYYYEYANIDLIPTALISATFVGMYLPHLFKDRGIFKNKKTSTNVYKLTLFSLPATLLLLMAFRLPFEYI</sequence>
<evidence type="ECO:0000256" key="10">
    <source>
        <dbReference type="SAM" id="Phobius"/>
    </source>
</evidence>
<dbReference type="InParanoid" id="A0A151Z739"/>
<comment type="subcellular location">
    <subcellularLocation>
        <location evidence="1">Membrane</location>
        <topology evidence="1">Multi-pass membrane protein</topology>
    </subcellularLocation>
</comment>
<dbReference type="EMBL" id="LODT01000039">
    <property type="protein sequence ID" value="KYQ89780.1"/>
    <property type="molecule type" value="Genomic_DNA"/>
</dbReference>
<keyword evidence="7" id="KW-0350">Heme biosynthesis</keyword>
<evidence type="ECO:0000256" key="6">
    <source>
        <dbReference type="ARBA" id="ARBA00022989"/>
    </source>
</evidence>
<evidence type="ECO:0000256" key="5">
    <source>
        <dbReference type="ARBA" id="ARBA00022692"/>
    </source>
</evidence>
<feature type="transmembrane region" description="Helical" evidence="10">
    <location>
        <begin position="389"/>
        <end position="408"/>
    </location>
</feature>
<dbReference type="Pfam" id="PF01040">
    <property type="entry name" value="UbiA"/>
    <property type="match status" value="1"/>
</dbReference>
<gene>
    <name evidence="11" type="ORF">DLAC_09747</name>
</gene>
<dbReference type="InterPro" id="IPR006369">
    <property type="entry name" value="Protohaem_IX_farnesylTrfase"/>
</dbReference>
<dbReference type="GO" id="GO:0016020">
    <property type="term" value="C:membrane"/>
    <property type="evidence" value="ECO:0007669"/>
    <property type="project" value="UniProtKB-SubCell"/>
</dbReference>
<feature type="transmembrane region" description="Helical" evidence="10">
    <location>
        <begin position="322"/>
        <end position="341"/>
    </location>
</feature>
<dbReference type="FunCoup" id="A0A151Z739">
    <property type="interactions" value="328"/>
</dbReference>
<name>A0A151Z739_TIELA</name>
<dbReference type="GO" id="GO:0006784">
    <property type="term" value="P:heme A biosynthetic process"/>
    <property type="evidence" value="ECO:0007669"/>
    <property type="project" value="TreeGrafter"/>
</dbReference>
<evidence type="ECO:0000256" key="3">
    <source>
        <dbReference type="ARBA" id="ARBA00016335"/>
    </source>
</evidence>
<evidence type="ECO:0000256" key="9">
    <source>
        <dbReference type="ARBA" id="ARBA00030253"/>
    </source>
</evidence>
<dbReference type="GO" id="GO:0008495">
    <property type="term" value="F:protoheme IX farnesyltransferase activity"/>
    <property type="evidence" value="ECO:0007669"/>
    <property type="project" value="InterPro"/>
</dbReference>
<dbReference type="OMA" id="PITVYVT"/>
<accession>A0A151Z739</accession>
<feature type="transmembrane region" description="Helical" evidence="10">
    <location>
        <begin position="130"/>
        <end position="150"/>
    </location>
</feature>